<dbReference type="InterPro" id="IPR050087">
    <property type="entry name" value="AON_synthase_class-II"/>
</dbReference>
<keyword evidence="7" id="KW-0808">Transferase</keyword>
<accession>A0A9D9ECV8</accession>
<sequence length="402" mass="43687">MVDIENILSDLGTKGNLRHLVHAGHCGGSMLIGGQRMLNLSSNDYLGLASDAEFYADFLRNSGLGDYVMKAMSGESVYGKCIPEQFLFSSSSSRLLTGNFSIYEAVENELCALYGTEAALVFGSGYHANSGILPAVTGPDDVILADKLVHASIIDGIRLSPAKTVRYRHQDLDQLESLLKRHHTACGKIFIVTESIFSMDGDVTDLARLAALKKEYGNVMLYVDEAHAVGVRGRTGLGVAQEQDCIPDIDFLIGTLGKALASAGGYVVCTKAVRDFLVNRMRTFIFTTALPPVNILWTLHVLKRLPVMSDRRDRLASLSERLREGLAGAGYVSDSDSQIVPLVAGESFKAVEMARMFQRNGFYLLPVRPPTVPEGTSRLRISLTASVTGDDVDHLLSLLPKK</sequence>
<dbReference type="PROSITE" id="PS00599">
    <property type="entry name" value="AA_TRANSFER_CLASS_2"/>
    <property type="match status" value="1"/>
</dbReference>
<evidence type="ECO:0000256" key="1">
    <source>
        <dbReference type="ARBA" id="ARBA00001933"/>
    </source>
</evidence>
<dbReference type="InterPro" id="IPR004839">
    <property type="entry name" value="Aminotransferase_I/II_large"/>
</dbReference>
<evidence type="ECO:0000256" key="9">
    <source>
        <dbReference type="ARBA" id="ARBA00022898"/>
    </source>
</evidence>
<protein>
    <recommendedName>
        <fullName evidence="6">8-amino-7-oxononanoate synthase</fullName>
        <ecNumber evidence="6">2.3.1.47</ecNumber>
    </recommendedName>
    <alternativeName>
        <fullName evidence="10">7-keto-8-amino-pelargonic acid synthase</fullName>
    </alternativeName>
    <alternativeName>
        <fullName evidence="11">8-amino-7-ketopelargonate synthase</fullName>
    </alternativeName>
</protein>
<evidence type="ECO:0000256" key="5">
    <source>
        <dbReference type="ARBA" id="ARBA00011738"/>
    </source>
</evidence>
<dbReference type="InterPro" id="IPR001917">
    <property type="entry name" value="Aminotrans_II_pyridoxalP_BS"/>
</dbReference>
<dbReference type="Gene3D" id="3.90.1150.10">
    <property type="entry name" value="Aspartate Aminotransferase, domain 1"/>
    <property type="match status" value="1"/>
</dbReference>
<dbReference type="GO" id="GO:0008710">
    <property type="term" value="F:8-amino-7-oxononanoate synthase activity"/>
    <property type="evidence" value="ECO:0007669"/>
    <property type="project" value="UniProtKB-EC"/>
</dbReference>
<dbReference type="Pfam" id="PF00155">
    <property type="entry name" value="Aminotran_1_2"/>
    <property type="match status" value="1"/>
</dbReference>
<comment type="pathway">
    <text evidence="3">Lipid metabolism.</text>
</comment>
<keyword evidence="9 13" id="KW-0663">Pyridoxal phosphate</keyword>
<dbReference type="PANTHER" id="PTHR13693">
    <property type="entry name" value="CLASS II AMINOTRANSFERASE/8-AMINO-7-OXONONANOATE SYNTHASE"/>
    <property type="match status" value="1"/>
</dbReference>
<dbReference type="InterPro" id="IPR015421">
    <property type="entry name" value="PyrdxlP-dep_Trfase_major"/>
</dbReference>
<dbReference type="GO" id="GO:0009102">
    <property type="term" value="P:biotin biosynthetic process"/>
    <property type="evidence" value="ECO:0007669"/>
    <property type="project" value="UniProtKB-KW"/>
</dbReference>
<evidence type="ECO:0000256" key="10">
    <source>
        <dbReference type="ARBA" id="ARBA00032610"/>
    </source>
</evidence>
<evidence type="ECO:0000256" key="4">
    <source>
        <dbReference type="ARBA" id="ARBA00010008"/>
    </source>
</evidence>
<evidence type="ECO:0000256" key="11">
    <source>
        <dbReference type="ARBA" id="ARBA00033381"/>
    </source>
</evidence>
<reference evidence="15" key="1">
    <citation type="submission" date="2020-10" db="EMBL/GenBank/DDBJ databases">
        <authorList>
            <person name="Gilroy R."/>
        </authorList>
    </citation>
    <scope>NUCLEOTIDE SEQUENCE</scope>
    <source>
        <strain evidence="15">D5-748</strain>
    </source>
</reference>
<dbReference type="InterPro" id="IPR015424">
    <property type="entry name" value="PyrdxlP-dep_Trfase"/>
</dbReference>
<dbReference type="InterPro" id="IPR015422">
    <property type="entry name" value="PyrdxlP-dep_Trfase_small"/>
</dbReference>
<gene>
    <name evidence="15" type="ORF">IAC23_04405</name>
</gene>
<evidence type="ECO:0000256" key="13">
    <source>
        <dbReference type="RuleBase" id="RU003693"/>
    </source>
</evidence>
<organism evidence="15 16">
    <name type="scientific">Candidatus Cryptobacteroides merdavium</name>
    <dbReference type="NCBI Taxonomy" id="2840769"/>
    <lineage>
        <taxon>Bacteria</taxon>
        <taxon>Pseudomonadati</taxon>
        <taxon>Bacteroidota</taxon>
        <taxon>Bacteroidia</taxon>
        <taxon>Bacteroidales</taxon>
        <taxon>Candidatus Cryptobacteroides</taxon>
    </lineage>
</organism>
<comment type="caution">
    <text evidence="15">The sequence shown here is derived from an EMBL/GenBank/DDBJ whole genome shotgun (WGS) entry which is preliminary data.</text>
</comment>
<comment type="pathway">
    <text evidence="2">Cofactor biosynthesis; biotin biosynthesis.</text>
</comment>
<evidence type="ECO:0000256" key="3">
    <source>
        <dbReference type="ARBA" id="ARBA00005189"/>
    </source>
</evidence>
<reference evidence="15" key="2">
    <citation type="journal article" date="2021" name="PeerJ">
        <title>Extensive microbial diversity within the chicken gut microbiome revealed by metagenomics and culture.</title>
        <authorList>
            <person name="Gilroy R."/>
            <person name="Ravi A."/>
            <person name="Getino M."/>
            <person name="Pursley I."/>
            <person name="Horton D.L."/>
            <person name="Alikhan N.F."/>
            <person name="Baker D."/>
            <person name="Gharbi K."/>
            <person name="Hall N."/>
            <person name="Watson M."/>
            <person name="Adriaenssens E.M."/>
            <person name="Foster-Nyarko E."/>
            <person name="Jarju S."/>
            <person name="Secka A."/>
            <person name="Antonio M."/>
            <person name="Oren A."/>
            <person name="Chaudhuri R.R."/>
            <person name="La Ragione R."/>
            <person name="Hildebrand F."/>
            <person name="Pallen M.J."/>
        </authorList>
    </citation>
    <scope>NUCLEOTIDE SEQUENCE</scope>
    <source>
        <strain evidence="15">D5-748</strain>
    </source>
</reference>
<dbReference type="AlphaFoldDB" id="A0A9D9ECV8"/>
<comment type="cofactor">
    <cofactor evidence="1 13">
        <name>pyridoxal 5'-phosphate</name>
        <dbReference type="ChEBI" id="CHEBI:597326"/>
    </cofactor>
</comment>
<evidence type="ECO:0000313" key="15">
    <source>
        <dbReference type="EMBL" id="MBO8444922.1"/>
    </source>
</evidence>
<comment type="subunit">
    <text evidence="5">Homodimer.</text>
</comment>
<keyword evidence="8" id="KW-0093">Biotin biosynthesis</keyword>
<comment type="catalytic activity">
    <reaction evidence="12">
        <text>6-carboxyhexanoyl-[ACP] + L-alanine + H(+) = (8S)-8-amino-7-oxononanoate + holo-[ACP] + CO2</text>
        <dbReference type="Rhea" id="RHEA:42288"/>
        <dbReference type="Rhea" id="RHEA-COMP:9685"/>
        <dbReference type="Rhea" id="RHEA-COMP:9955"/>
        <dbReference type="ChEBI" id="CHEBI:15378"/>
        <dbReference type="ChEBI" id="CHEBI:16526"/>
        <dbReference type="ChEBI" id="CHEBI:57972"/>
        <dbReference type="ChEBI" id="CHEBI:64479"/>
        <dbReference type="ChEBI" id="CHEBI:78846"/>
        <dbReference type="ChEBI" id="CHEBI:149468"/>
        <dbReference type="EC" id="2.3.1.47"/>
    </reaction>
</comment>
<evidence type="ECO:0000313" key="16">
    <source>
        <dbReference type="Proteomes" id="UP000823619"/>
    </source>
</evidence>
<evidence type="ECO:0000256" key="6">
    <source>
        <dbReference type="ARBA" id="ARBA00013187"/>
    </source>
</evidence>
<dbReference type="GO" id="GO:0030170">
    <property type="term" value="F:pyridoxal phosphate binding"/>
    <property type="evidence" value="ECO:0007669"/>
    <property type="project" value="InterPro"/>
</dbReference>
<dbReference type="EMBL" id="JADIMO010000049">
    <property type="protein sequence ID" value="MBO8444922.1"/>
    <property type="molecule type" value="Genomic_DNA"/>
</dbReference>
<dbReference type="PANTHER" id="PTHR13693:SF100">
    <property type="entry name" value="8-AMINO-7-OXONONANOATE SYNTHASE"/>
    <property type="match status" value="1"/>
</dbReference>
<dbReference type="Proteomes" id="UP000823619">
    <property type="component" value="Unassembled WGS sequence"/>
</dbReference>
<evidence type="ECO:0000256" key="12">
    <source>
        <dbReference type="ARBA" id="ARBA00047715"/>
    </source>
</evidence>
<proteinExistence type="inferred from homology"/>
<dbReference type="Gene3D" id="3.40.640.10">
    <property type="entry name" value="Type I PLP-dependent aspartate aminotransferase-like (Major domain)"/>
    <property type="match status" value="1"/>
</dbReference>
<evidence type="ECO:0000256" key="7">
    <source>
        <dbReference type="ARBA" id="ARBA00022679"/>
    </source>
</evidence>
<dbReference type="SUPFAM" id="SSF53383">
    <property type="entry name" value="PLP-dependent transferases"/>
    <property type="match status" value="1"/>
</dbReference>
<dbReference type="CDD" id="cd06454">
    <property type="entry name" value="KBL_like"/>
    <property type="match status" value="1"/>
</dbReference>
<evidence type="ECO:0000256" key="8">
    <source>
        <dbReference type="ARBA" id="ARBA00022756"/>
    </source>
</evidence>
<feature type="domain" description="Aminotransferase class I/classII large" evidence="14">
    <location>
        <begin position="37"/>
        <end position="397"/>
    </location>
</feature>
<evidence type="ECO:0000259" key="14">
    <source>
        <dbReference type="Pfam" id="PF00155"/>
    </source>
</evidence>
<comment type="similarity">
    <text evidence="4">Belongs to the class-II pyridoxal-phosphate-dependent aminotransferase family. BioF subfamily.</text>
</comment>
<name>A0A9D9ECV8_9BACT</name>
<dbReference type="EC" id="2.3.1.47" evidence="6"/>
<evidence type="ECO:0000256" key="2">
    <source>
        <dbReference type="ARBA" id="ARBA00004746"/>
    </source>
</evidence>